<protein>
    <submittedName>
        <fullName evidence="2">Uncharacterized protein</fullName>
    </submittedName>
</protein>
<organism evidence="2 3">
    <name type="scientific">Tupaia chinensis</name>
    <name type="common">Chinese tree shrew</name>
    <name type="synonym">Tupaia belangeri chinensis</name>
    <dbReference type="NCBI Taxonomy" id="246437"/>
    <lineage>
        <taxon>Eukaryota</taxon>
        <taxon>Metazoa</taxon>
        <taxon>Chordata</taxon>
        <taxon>Craniata</taxon>
        <taxon>Vertebrata</taxon>
        <taxon>Euteleostomi</taxon>
        <taxon>Mammalia</taxon>
        <taxon>Eutheria</taxon>
        <taxon>Euarchontoglires</taxon>
        <taxon>Scandentia</taxon>
        <taxon>Tupaiidae</taxon>
        <taxon>Tupaia</taxon>
    </lineage>
</organism>
<evidence type="ECO:0000313" key="3">
    <source>
        <dbReference type="Proteomes" id="UP000011518"/>
    </source>
</evidence>
<feature type="region of interest" description="Disordered" evidence="1">
    <location>
        <begin position="102"/>
        <end position="125"/>
    </location>
</feature>
<reference evidence="3" key="2">
    <citation type="journal article" date="2013" name="Nat. Commun.">
        <title>Genome of the Chinese tree shrew.</title>
        <authorList>
            <person name="Fan Y."/>
            <person name="Huang Z.Y."/>
            <person name="Cao C.C."/>
            <person name="Chen C.S."/>
            <person name="Chen Y.X."/>
            <person name="Fan D.D."/>
            <person name="He J."/>
            <person name="Hou H.L."/>
            <person name="Hu L."/>
            <person name="Hu X.T."/>
            <person name="Jiang X.T."/>
            <person name="Lai R."/>
            <person name="Lang Y.S."/>
            <person name="Liang B."/>
            <person name="Liao S.G."/>
            <person name="Mu D."/>
            <person name="Ma Y.Y."/>
            <person name="Niu Y.Y."/>
            <person name="Sun X.Q."/>
            <person name="Xia J.Q."/>
            <person name="Xiao J."/>
            <person name="Xiong Z.Q."/>
            <person name="Xu L."/>
            <person name="Yang L."/>
            <person name="Zhang Y."/>
            <person name="Zhao W."/>
            <person name="Zhao X.D."/>
            <person name="Zheng Y.T."/>
            <person name="Zhou J.M."/>
            <person name="Zhu Y.B."/>
            <person name="Zhang G.J."/>
            <person name="Wang J."/>
            <person name="Yao Y.G."/>
        </authorList>
    </citation>
    <scope>NUCLEOTIDE SEQUENCE [LARGE SCALE GENOMIC DNA]</scope>
</reference>
<dbReference type="InParanoid" id="L9JBF5"/>
<reference evidence="3" key="1">
    <citation type="submission" date="2012-07" db="EMBL/GenBank/DDBJ databases">
        <title>Genome of the Chinese tree shrew, a rising model animal genetically related to primates.</title>
        <authorList>
            <person name="Zhang G."/>
            <person name="Fan Y."/>
            <person name="Yao Y."/>
            <person name="Huang Z."/>
        </authorList>
    </citation>
    <scope>NUCLEOTIDE SEQUENCE [LARGE SCALE GENOMIC DNA]</scope>
</reference>
<sequence length="142" mass="15437">MPRVPEALLTASTVPSSRALRQGLATPCVAPRAPWWREACQEESMRLNFGGRLLATGGHRAGASSGLGRGRRHQMPSEPRWELGYRLTAPGWEHAGQATRTWENIPESTVHTPRTQQAPIPQDQGLDLTLIESPTGLGPPCS</sequence>
<keyword evidence="3" id="KW-1185">Reference proteome</keyword>
<dbReference type="EMBL" id="KB321086">
    <property type="protein sequence ID" value="ELW47910.1"/>
    <property type="molecule type" value="Genomic_DNA"/>
</dbReference>
<dbReference type="Proteomes" id="UP000011518">
    <property type="component" value="Unassembled WGS sequence"/>
</dbReference>
<accession>L9JBF5</accession>
<dbReference type="AlphaFoldDB" id="L9JBF5"/>
<gene>
    <name evidence="2" type="ORF">TREES_T100013403</name>
</gene>
<evidence type="ECO:0000256" key="1">
    <source>
        <dbReference type="SAM" id="MobiDB-lite"/>
    </source>
</evidence>
<feature type="compositionally biased region" description="Polar residues" evidence="1">
    <location>
        <begin position="102"/>
        <end position="119"/>
    </location>
</feature>
<proteinExistence type="predicted"/>
<name>L9JBF5_TUPCH</name>
<evidence type="ECO:0000313" key="2">
    <source>
        <dbReference type="EMBL" id="ELW47910.1"/>
    </source>
</evidence>